<comment type="subcellular location">
    <subcellularLocation>
        <location evidence="2 19">Cell membrane</location>
        <topology evidence="2 19">Multi-pass membrane protein</topology>
    </subcellularLocation>
</comment>
<evidence type="ECO:0000256" key="17">
    <source>
        <dbReference type="ARBA" id="ARBA00048623"/>
    </source>
</evidence>
<evidence type="ECO:0000256" key="16">
    <source>
        <dbReference type="ARBA" id="ARBA00032853"/>
    </source>
</evidence>
<dbReference type="EC" id="2.7.8.26" evidence="5 19"/>
<evidence type="ECO:0000256" key="5">
    <source>
        <dbReference type="ARBA" id="ARBA00013200"/>
    </source>
</evidence>
<dbReference type="AlphaFoldDB" id="A0A833L238"/>
<evidence type="ECO:0000256" key="19">
    <source>
        <dbReference type="HAMAP-Rule" id="MF_00719"/>
    </source>
</evidence>
<dbReference type="GO" id="GO:0005886">
    <property type="term" value="C:plasma membrane"/>
    <property type="evidence" value="ECO:0007669"/>
    <property type="project" value="UniProtKB-SubCell"/>
</dbReference>
<dbReference type="HAMAP" id="MF_00719">
    <property type="entry name" value="CobS"/>
    <property type="match status" value="1"/>
</dbReference>
<dbReference type="NCBIfam" id="TIGR00317">
    <property type="entry name" value="cobS"/>
    <property type="match status" value="1"/>
</dbReference>
<dbReference type="EMBL" id="WPAF01000003">
    <property type="protein sequence ID" value="KAF0134970.1"/>
    <property type="molecule type" value="Genomic_DNA"/>
</dbReference>
<organism evidence="20 21">
    <name type="scientific">Candidatus Saganbacteria bacterium</name>
    <dbReference type="NCBI Taxonomy" id="2575572"/>
    <lineage>
        <taxon>Bacteria</taxon>
        <taxon>Bacillati</taxon>
        <taxon>Saganbacteria</taxon>
    </lineage>
</organism>
<dbReference type="GO" id="GO:0008818">
    <property type="term" value="F:cobalamin 5'-phosphate synthase activity"/>
    <property type="evidence" value="ECO:0007669"/>
    <property type="project" value="UniProtKB-UniRule"/>
</dbReference>
<feature type="transmembrane region" description="Helical" evidence="19">
    <location>
        <begin position="176"/>
        <end position="206"/>
    </location>
</feature>
<dbReference type="Pfam" id="PF02654">
    <property type="entry name" value="CobS"/>
    <property type="match status" value="1"/>
</dbReference>
<feature type="transmembrane region" description="Helical" evidence="19">
    <location>
        <begin position="57"/>
        <end position="76"/>
    </location>
</feature>
<evidence type="ECO:0000256" key="12">
    <source>
        <dbReference type="ARBA" id="ARBA00022989"/>
    </source>
</evidence>
<comment type="similarity">
    <text evidence="4 19">Belongs to the CobS family.</text>
</comment>
<evidence type="ECO:0000256" key="9">
    <source>
        <dbReference type="ARBA" id="ARBA00022679"/>
    </source>
</evidence>
<evidence type="ECO:0000256" key="14">
    <source>
        <dbReference type="ARBA" id="ARBA00025228"/>
    </source>
</evidence>
<dbReference type="Proteomes" id="UP000488506">
    <property type="component" value="Unassembled WGS sequence"/>
</dbReference>
<evidence type="ECO:0000256" key="7">
    <source>
        <dbReference type="ARBA" id="ARBA00022475"/>
    </source>
</evidence>
<keyword evidence="10 19" id="KW-0812">Transmembrane</keyword>
<dbReference type="PANTHER" id="PTHR34148:SF1">
    <property type="entry name" value="ADENOSYLCOBINAMIDE-GDP RIBAZOLETRANSFERASE"/>
    <property type="match status" value="1"/>
</dbReference>
<evidence type="ECO:0000256" key="11">
    <source>
        <dbReference type="ARBA" id="ARBA00022842"/>
    </source>
</evidence>
<proteinExistence type="inferred from homology"/>
<evidence type="ECO:0000256" key="6">
    <source>
        <dbReference type="ARBA" id="ARBA00015850"/>
    </source>
</evidence>
<evidence type="ECO:0000256" key="4">
    <source>
        <dbReference type="ARBA" id="ARBA00010561"/>
    </source>
</evidence>
<evidence type="ECO:0000256" key="2">
    <source>
        <dbReference type="ARBA" id="ARBA00004651"/>
    </source>
</evidence>
<dbReference type="PANTHER" id="PTHR34148">
    <property type="entry name" value="ADENOSYLCOBINAMIDE-GDP RIBAZOLETRANSFERASE"/>
    <property type="match status" value="1"/>
</dbReference>
<dbReference type="UniPathway" id="UPA00148">
    <property type="reaction ID" value="UER00238"/>
</dbReference>
<evidence type="ECO:0000313" key="20">
    <source>
        <dbReference type="EMBL" id="KAF0134970.1"/>
    </source>
</evidence>
<keyword evidence="12 19" id="KW-1133">Transmembrane helix</keyword>
<comment type="catalytic activity">
    <reaction evidence="18 19">
        <text>alpha-ribazole 5'-phosphate + adenosylcob(III)inamide-GDP = adenosylcob(III)alamin 5'-phosphate + GMP + H(+)</text>
        <dbReference type="Rhea" id="RHEA:23560"/>
        <dbReference type="ChEBI" id="CHEBI:15378"/>
        <dbReference type="ChEBI" id="CHEBI:57918"/>
        <dbReference type="ChEBI" id="CHEBI:58115"/>
        <dbReference type="ChEBI" id="CHEBI:60487"/>
        <dbReference type="ChEBI" id="CHEBI:60493"/>
        <dbReference type="EC" id="2.7.8.26"/>
    </reaction>
</comment>
<keyword evidence="8 19" id="KW-0169">Cobalamin biosynthesis</keyword>
<evidence type="ECO:0000256" key="1">
    <source>
        <dbReference type="ARBA" id="ARBA00001946"/>
    </source>
</evidence>
<keyword evidence="9 19" id="KW-0808">Transferase</keyword>
<dbReference type="GO" id="GO:0051073">
    <property type="term" value="F:adenosylcobinamide-GDP ribazoletransferase activity"/>
    <property type="evidence" value="ECO:0007669"/>
    <property type="project" value="UniProtKB-UniRule"/>
</dbReference>
<sequence length="247" mass="26655">MKNLLTAIQFLTRIPVPGQVGNGKMSRSMPYFPAVGLLIGGILVIINLTLSPFFPRLLVDVLLLITLILVTGAFHLDGFADTIDGFYAGRSKEEALKIMRDARIGAMAVIGLICLLGLKLALLYEIPEMFKSISLLVMPVIGRWMMALSGAVSAYARSSGGLGEAFTNRVGLKDFIYASFLPVVLILGLLQIRGIILIFLAVIFTLCLTAYIKKKIGGMTGDTLGAVNEIVEVMVLLSILMMAGFNL</sequence>
<evidence type="ECO:0000256" key="3">
    <source>
        <dbReference type="ARBA" id="ARBA00004663"/>
    </source>
</evidence>
<comment type="function">
    <text evidence="14 19">Joins adenosylcobinamide-GDP and alpha-ribazole to generate adenosylcobalamin (Ado-cobalamin). Also synthesizes adenosylcobalamin 5'-phosphate from adenosylcobinamide-GDP and alpha-ribazole 5'-phosphate.</text>
</comment>
<evidence type="ECO:0000313" key="21">
    <source>
        <dbReference type="Proteomes" id="UP000488506"/>
    </source>
</evidence>
<accession>A0A833L238</accession>
<evidence type="ECO:0000256" key="8">
    <source>
        <dbReference type="ARBA" id="ARBA00022573"/>
    </source>
</evidence>
<evidence type="ECO:0000256" key="15">
    <source>
        <dbReference type="ARBA" id="ARBA00032605"/>
    </source>
</evidence>
<feature type="transmembrane region" description="Helical" evidence="19">
    <location>
        <begin position="226"/>
        <end position="245"/>
    </location>
</feature>
<feature type="transmembrane region" description="Helical" evidence="19">
    <location>
        <begin position="136"/>
        <end position="156"/>
    </location>
</feature>
<comment type="pathway">
    <text evidence="3 19">Cofactor biosynthesis; adenosylcobalamin biosynthesis; adenosylcobalamin from cob(II)yrinate a,c-diamide: step 7/7.</text>
</comment>
<keyword evidence="11 19" id="KW-0460">Magnesium</keyword>
<feature type="transmembrane region" description="Helical" evidence="19">
    <location>
        <begin position="104"/>
        <end position="124"/>
    </location>
</feature>
<comment type="catalytic activity">
    <reaction evidence="17 19">
        <text>alpha-ribazole + adenosylcob(III)inamide-GDP = adenosylcob(III)alamin + GMP + H(+)</text>
        <dbReference type="Rhea" id="RHEA:16049"/>
        <dbReference type="ChEBI" id="CHEBI:10329"/>
        <dbReference type="ChEBI" id="CHEBI:15378"/>
        <dbReference type="ChEBI" id="CHEBI:18408"/>
        <dbReference type="ChEBI" id="CHEBI:58115"/>
        <dbReference type="ChEBI" id="CHEBI:60487"/>
        <dbReference type="EC" id="2.7.8.26"/>
    </reaction>
</comment>
<dbReference type="GO" id="GO:0009236">
    <property type="term" value="P:cobalamin biosynthetic process"/>
    <property type="evidence" value="ECO:0007669"/>
    <property type="project" value="UniProtKB-UniRule"/>
</dbReference>
<evidence type="ECO:0000256" key="18">
    <source>
        <dbReference type="ARBA" id="ARBA00049504"/>
    </source>
</evidence>
<feature type="transmembrane region" description="Helical" evidence="19">
    <location>
        <begin position="31"/>
        <end position="50"/>
    </location>
</feature>
<dbReference type="InterPro" id="IPR003805">
    <property type="entry name" value="CobS"/>
</dbReference>
<name>A0A833L238_UNCSA</name>
<keyword evidence="13 19" id="KW-0472">Membrane</keyword>
<comment type="caution">
    <text evidence="20">The sequence shown here is derived from an EMBL/GenBank/DDBJ whole genome shotgun (WGS) entry which is preliminary data.</text>
</comment>
<reference evidence="20 21" key="1">
    <citation type="submission" date="2019-12" db="EMBL/GenBank/DDBJ databases">
        <authorList>
            <person name="Wolfe R."/>
            <person name="Danczak R."/>
            <person name="Wilkins M."/>
        </authorList>
    </citation>
    <scope>NUCLEOTIDE SEQUENCE [LARGE SCALE GENOMIC DNA]</scope>
    <source>
        <strain evidence="20">X2_MaxBin.013</strain>
    </source>
</reference>
<gene>
    <name evidence="19" type="primary">cobS</name>
    <name evidence="20" type="ORF">FD145_351</name>
</gene>
<evidence type="ECO:0000256" key="10">
    <source>
        <dbReference type="ARBA" id="ARBA00022692"/>
    </source>
</evidence>
<keyword evidence="7 19" id="KW-1003">Cell membrane</keyword>
<protein>
    <recommendedName>
        <fullName evidence="6 19">Adenosylcobinamide-GDP ribazoletransferase</fullName>
        <ecNumber evidence="5 19">2.7.8.26</ecNumber>
    </recommendedName>
    <alternativeName>
        <fullName evidence="16 19">Cobalamin synthase</fullName>
    </alternativeName>
    <alternativeName>
        <fullName evidence="15 19">Cobalamin-5'-phosphate synthase</fullName>
    </alternativeName>
</protein>
<comment type="cofactor">
    <cofactor evidence="1 19">
        <name>Mg(2+)</name>
        <dbReference type="ChEBI" id="CHEBI:18420"/>
    </cofactor>
</comment>
<evidence type="ECO:0000256" key="13">
    <source>
        <dbReference type="ARBA" id="ARBA00023136"/>
    </source>
</evidence>